<reference evidence="2" key="2">
    <citation type="journal article" date="2019" name="IMA Fungus">
        <title>Genome sequencing and comparison of five Tilletia species to identify candidate genes for the detection of regulated species infecting wheat.</title>
        <authorList>
            <person name="Nguyen H.D.T."/>
            <person name="Sultana T."/>
            <person name="Kesanakurti P."/>
            <person name="Hambleton S."/>
        </authorList>
    </citation>
    <scope>NUCLEOTIDE SEQUENCE</scope>
    <source>
        <strain evidence="2">DAOMC 236426</strain>
    </source>
</reference>
<dbReference type="Proteomes" id="UP000077684">
    <property type="component" value="Unassembled WGS sequence"/>
</dbReference>
<sequence length="480" mass="53462">MRLSITTDATQVLLSPHRRSTETTPLLVQVHLQLGPHERPPSRLTSLTISLQRFENLEFNNRPESTVFEPIKASFDVSDRVLLPGTVHTWQARLEIPHTAAAYNVIQNNKSQQYLLAAAHYQSRLRLSRMITAKKELYLIPQPAVAADSDPFCYTHVQTGAHDGIGPVLIQVQAQHLTIGGMIRVRAQFPAPSPLFRLSSVEFAIDQKVTLRSRKIKGVEQELPSRRLVLLHQSTSKLETDGWLLRMPSCAVMRPSSESKRLGIDVEHLLTARFTFYMLSENEYQQEQQEQHADHTRSQDGADTQLTKGEKKQRKATSSSSSIPQRHVAYTLAWSIHVPSCALRWESILLPAYSETDPSPVPEADRTEIASRKSGRRLCVCGKEQEELLALDELMAKIHDIPDDRNHFDRPESQLADKLRSNYACCSKDGGWTTGASNSGSSGGACCDGEAAQHGHQRRCSALSSFSHASSCSSGPVHHS</sequence>
<name>A0A8X7MQG6_9BASI</name>
<protein>
    <recommendedName>
        <fullName evidence="4">Arrestin-like N-terminal domain-containing protein</fullName>
    </recommendedName>
</protein>
<evidence type="ECO:0000256" key="1">
    <source>
        <dbReference type="SAM" id="MobiDB-lite"/>
    </source>
</evidence>
<feature type="region of interest" description="Disordered" evidence="1">
    <location>
        <begin position="285"/>
        <end position="322"/>
    </location>
</feature>
<reference evidence="2" key="1">
    <citation type="submission" date="2016-04" db="EMBL/GenBank/DDBJ databases">
        <authorList>
            <person name="Nguyen H.D."/>
            <person name="Samba Siva P."/>
            <person name="Cullis J."/>
            <person name="Levesque C.A."/>
            <person name="Hambleton S."/>
        </authorList>
    </citation>
    <scope>NUCLEOTIDE SEQUENCE</scope>
    <source>
        <strain evidence="2">DAOMC 236426</strain>
    </source>
</reference>
<feature type="compositionally biased region" description="Basic and acidic residues" evidence="1">
    <location>
        <begin position="289"/>
        <end position="300"/>
    </location>
</feature>
<dbReference type="EMBL" id="LWDE02000670">
    <property type="protein sequence ID" value="KAE8245758.1"/>
    <property type="molecule type" value="Genomic_DNA"/>
</dbReference>
<accession>A0A8X7MQG6</accession>
<evidence type="ECO:0008006" key="4">
    <source>
        <dbReference type="Google" id="ProtNLM"/>
    </source>
</evidence>
<dbReference type="AlphaFoldDB" id="A0A8X7MQG6"/>
<organism evidence="2 3">
    <name type="scientific">Tilletia controversa</name>
    <name type="common">dwarf bunt fungus</name>
    <dbReference type="NCBI Taxonomy" id="13291"/>
    <lineage>
        <taxon>Eukaryota</taxon>
        <taxon>Fungi</taxon>
        <taxon>Dikarya</taxon>
        <taxon>Basidiomycota</taxon>
        <taxon>Ustilaginomycotina</taxon>
        <taxon>Exobasidiomycetes</taxon>
        <taxon>Tilletiales</taxon>
        <taxon>Tilletiaceae</taxon>
        <taxon>Tilletia</taxon>
    </lineage>
</organism>
<evidence type="ECO:0000313" key="2">
    <source>
        <dbReference type="EMBL" id="KAE8245758.1"/>
    </source>
</evidence>
<proteinExistence type="predicted"/>
<gene>
    <name evidence="2" type="ORF">A4X06_0g5443</name>
</gene>
<keyword evidence="3" id="KW-1185">Reference proteome</keyword>
<evidence type="ECO:0000313" key="3">
    <source>
        <dbReference type="Proteomes" id="UP000077684"/>
    </source>
</evidence>
<comment type="caution">
    <text evidence="2">The sequence shown here is derived from an EMBL/GenBank/DDBJ whole genome shotgun (WGS) entry which is preliminary data.</text>
</comment>